<sequence length="483" mass="50038">MTPSAHSTSSVNGIFSILLSGGVLVAGAGVSGLGTAKLLREAGVFFAVADDNEANRAAVHEATGCRTMTTAEAAERVTEYPLVVTSPGWRPDSPLLLAAQDMDCTVIGDVELCFLLDQNSFFGPPRDWLVVTGTNGKTTTTGMLARIMEEAGTYTGKRAEACGNIGIAVGDALLSAPRIDVLVAELSSFQLHWSHDLTADAGLLLNLADDHIDWHGSFEAYAEAKAKVLTYSTAVAGIDDEHVRAYAGKSGRSDIIGFTLGEPEDNQVGIVDGSIVSRIGAQPATITRIDGIEPAGTAGTLDALAAAAVAITRGATPAQIDRALHSYEVSGHRGAVVHSADGVDWIDNSKATNPHAADSALRGAGDGKIVWVAGGQLKGADVDKLVADHASQFRAVALLGVDREEIARAVDKHAPDVPVFLTDSTDPEDAMRAVVEFAAGQARPGDAVILAPAAASLDMYSGMAQRGNIFADAARALAGKHDV</sequence>
<evidence type="ECO:0000256" key="5">
    <source>
        <dbReference type="ARBA" id="ARBA00022618"/>
    </source>
</evidence>
<dbReference type="SUPFAM" id="SSF53623">
    <property type="entry name" value="MurD-like peptide ligases, catalytic domain"/>
    <property type="match status" value="1"/>
</dbReference>
<dbReference type="GO" id="GO:0009252">
    <property type="term" value="P:peptidoglycan biosynthetic process"/>
    <property type="evidence" value="ECO:0007669"/>
    <property type="project" value="UniProtKB-UniRule"/>
</dbReference>
<organism evidence="13 14">
    <name type="scientific">Corynebacterium appendicis CIP 107643</name>
    <dbReference type="NCBI Taxonomy" id="1161099"/>
    <lineage>
        <taxon>Bacteria</taxon>
        <taxon>Bacillati</taxon>
        <taxon>Actinomycetota</taxon>
        <taxon>Actinomycetes</taxon>
        <taxon>Mycobacteriales</taxon>
        <taxon>Corynebacteriaceae</taxon>
        <taxon>Corynebacterium</taxon>
    </lineage>
</organism>
<keyword evidence="3 9" id="KW-0963">Cytoplasm</keyword>
<dbReference type="EC" id="6.3.2.9" evidence="9 10"/>
<dbReference type="GO" id="GO:0005737">
    <property type="term" value="C:cytoplasm"/>
    <property type="evidence" value="ECO:0007669"/>
    <property type="project" value="UniProtKB-SubCell"/>
</dbReference>
<keyword evidence="9 10" id="KW-0573">Peptidoglycan synthesis</keyword>
<dbReference type="Gene3D" id="3.40.1190.10">
    <property type="entry name" value="Mur-like, catalytic domain"/>
    <property type="match status" value="1"/>
</dbReference>
<evidence type="ECO:0000256" key="1">
    <source>
        <dbReference type="ARBA" id="ARBA00004496"/>
    </source>
</evidence>
<comment type="subcellular location">
    <subcellularLocation>
        <location evidence="1 9 10">Cytoplasm</location>
    </subcellularLocation>
</comment>
<dbReference type="OrthoDB" id="9809796at2"/>
<evidence type="ECO:0000256" key="8">
    <source>
        <dbReference type="ARBA" id="ARBA00023306"/>
    </source>
</evidence>
<dbReference type="GO" id="GO:0004326">
    <property type="term" value="F:tetrahydrofolylpolyglutamate synthase activity"/>
    <property type="evidence" value="ECO:0007669"/>
    <property type="project" value="InterPro"/>
</dbReference>
<dbReference type="InterPro" id="IPR036615">
    <property type="entry name" value="Mur_ligase_C_dom_sf"/>
</dbReference>
<dbReference type="Pfam" id="PF21799">
    <property type="entry name" value="MurD-like_N"/>
    <property type="match status" value="1"/>
</dbReference>
<keyword evidence="7 9" id="KW-0067">ATP-binding</keyword>
<evidence type="ECO:0000256" key="7">
    <source>
        <dbReference type="ARBA" id="ARBA00022840"/>
    </source>
</evidence>
<dbReference type="SUPFAM" id="SSF51984">
    <property type="entry name" value="MurCD N-terminal domain"/>
    <property type="match status" value="1"/>
</dbReference>
<comment type="catalytic activity">
    <reaction evidence="9 10">
        <text>UDP-N-acetyl-alpha-D-muramoyl-L-alanine + D-glutamate + ATP = UDP-N-acetyl-alpha-D-muramoyl-L-alanyl-D-glutamate + ADP + phosphate + H(+)</text>
        <dbReference type="Rhea" id="RHEA:16429"/>
        <dbReference type="ChEBI" id="CHEBI:15378"/>
        <dbReference type="ChEBI" id="CHEBI:29986"/>
        <dbReference type="ChEBI" id="CHEBI:30616"/>
        <dbReference type="ChEBI" id="CHEBI:43474"/>
        <dbReference type="ChEBI" id="CHEBI:83898"/>
        <dbReference type="ChEBI" id="CHEBI:83900"/>
        <dbReference type="ChEBI" id="CHEBI:456216"/>
        <dbReference type="EC" id="6.3.2.9"/>
    </reaction>
</comment>
<keyword evidence="9 10" id="KW-0961">Cell wall biogenesis/degradation</keyword>
<accession>A0A1N7J0H9</accession>
<feature type="domain" description="Mur ligase central" evidence="12">
    <location>
        <begin position="131"/>
        <end position="263"/>
    </location>
</feature>
<keyword evidence="9 10" id="KW-0133">Cell shape</keyword>
<dbReference type="Gene3D" id="3.90.190.20">
    <property type="entry name" value="Mur ligase, C-terminal domain"/>
    <property type="match status" value="1"/>
</dbReference>
<gene>
    <name evidence="9" type="primary">murD</name>
    <name evidence="13" type="ORF">SAMN05444817_10379</name>
</gene>
<evidence type="ECO:0000256" key="2">
    <source>
        <dbReference type="ARBA" id="ARBA00004752"/>
    </source>
</evidence>
<dbReference type="PROSITE" id="PS01011">
    <property type="entry name" value="FOLYLPOLYGLU_SYNT_1"/>
    <property type="match status" value="1"/>
</dbReference>
<dbReference type="GO" id="GO:0071555">
    <property type="term" value="P:cell wall organization"/>
    <property type="evidence" value="ECO:0007669"/>
    <property type="project" value="UniProtKB-KW"/>
</dbReference>
<dbReference type="GO" id="GO:0051301">
    <property type="term" value="P:cell division"/>
    <property type="evidence" value="ECO:0007669"/>
    <property type="project" value="UniProtKB-KW"/>
</dbReference>
<comment type="function">
    <text evidence="9 10">Cell wall formation. Catalyzes the addition of glutamate to the nucleotide precursor UDP-N-acetylmuramoyl-L-alanine (UMA).</text>
</comment>
<dbReference type="GO" id="GO:0005524">
    <property type="term" value="F:ATP binding"/>
    <property type="evidence" value="ECO:0007669"/>
    <property type="project" value="UniProtKB-UniRule"/>
</dbReference>
<dbReference type="PANTHER" id="PTHR43692:SF1">
    <property type="entry name" value="UDP-N-ACETYLMURAMOYLALANINE--D-GLUTAMATE LIGASE"/>
    <property type="match status" value="1"/>
</dbReference>
<reference evidence="14" key="1">
    <citation type="submission" date="2017-01" db="EMBL/GenBank/DDBJ databases">
        <authorList>
            <person name="Varghese N."/>
            <person name="Submissions S."/>
        </authorList>
    </citation>
    <scope>NUCLEOTIDE SEQUENCE [LARGE SCALE GENOMIC DNA]</scope>
    <source>
        <strain evidence="14">DSM 44531</strain>
    </source>
</reference>
<dbReference type="Proteomes" id="UP000186292">
    <property type="component" value="Unassembled WGS sequence"/>
</dbReference>
<feature type="domain" description="Mur ligase C-terminal" evidence="11">
    <location>
        <begin position="332"/>
        <end position="453"/>
    </location>
</feature>
<dbReference type="InterPro" id="IPR013221">
    <property type="entry name" value="Mur_ligase_cen"/>
</dbReference>
<comment type="similarity">
    <text evidence="9">Belongs to the MurCDEF family.</text>
</comment>
<dbReference type="HAMAP" id="MF_00639">
    <property type="entry name" value="MurD"/>
    <property type="match status" value="1"/>
</dbReference>
<dbReference type="SUPFAM" id="SSF53244">
    <property type="entry name" value="MurD-like peptide ligases, peptide-binding domain"/>
    <property type="match status" value="1"/>
</dbReference>
<dbReference type="Pfam" id="PF02875">
    <property type="entry name" value="Mur_ligase_C"/>
    <property type="match status" value="1"/>
</dbReference>
<dbReference type="GO" id="GO:0008764">
    <property type="term" value="F:UDP-N-acetylmuramoylalanine-D-glutamate ligase activity"/>
    <property type="evidence" value="ECO:0007669"/>
    <property type="project" value="UniProtKB-UniRule"/>
</dbReference>
<evidence type="ECO:0000256" key="3">
    <source>
        <dbReference type="ARBA" id="ARBA00022490"/>
    </source>
</evidence>
<dbReference type="InterPro" id="IPR004101">
    <property type="entry name" value="Mur_ligase_C"/>
</dbReference>
<evidence type="ECO:0000259" key="11">
    <source>
        <dbReference type="Pfam" id="PF02875"/>
    </source>
</evidence>
<dbReference type="InterPro" id="IPR018109">
    <property type="entry name" value="Folylpolyglutamate_synth_CS"/>
</dbReference>
<evidence type="ECO:0000256" key="6">
    <source>
        <dbReference type="ARBA" id="ARBA00022741"/>
    </source>
</evidence>
<keyword evidence="8 9" id="KW-0131">Cell cycle</keyword>
<keyword evidence="14" id="KW-1185">Reference proteome</keyword>
<dbReference type="STRING" id="1161099.SAMN05444817_10379"/>
<name>A0A1N7J0H9_9CORY</name>
<evidence type="ECO:0000259" key="12">
    <source>
        <dbReference type="Pfam" id="PF08245"/>
    </source>
</evidence>
<keyword evidence="4 9" id="KW-0436">Ligase</keyword>
<dbReference type="AlphaFoldDB" id="A0A1N7J0H9"/>
<dbReference type="GO" id="GO:0008360">
    <property type="term" value="P:regulation of cell shape"/>
    <property type="evidence" value="ECO:0007669"/>
    <property type="project" value="UniProtKB-KW"/>
</dbReference>
<dbReference type="PANTHER" id="PTHR43692">
    <property type="entry name" value="UDP-N-ACETYLMURAMOYLALANINE--D-GLUTAMATE LIGASE"/>
    <property type="match status" value="1"/>
</dbReference>
<proteinExistence type="inferred from homology"/>
<protein>
    <recommendedName>
        <fullName evidence="9 10">UDP-N-acetylmuramoylalanine--D-glutamate ligase</fullName>
        <ecNumber evidence="9 10">6.3.2.9</ecNumber>
    </recommendedName>
    <alternativeName>
        <fullName evidence="9">D-glutamic acid-adding enzyme</fullName>
    </alternativeName>
    <alternativeName>
        <fullName evidence="9">UDP-N-acetylmuramoyl-L-alanyl-D-glutamate synthetase</fullName>
    </alternativeName>
</protein>
<keyword evidence="5 9" id="KW-0132">Cell division</keyword>
<evidence type="ECO:0000313" key="13">
    <source>
        <dbReference type="EMBL" id="SIS42892.1"/>
    </source>
</evidence>
<dbReference type="NCBIfam" id="TIGR01087">
    <property type="entry name" value="murD"/>
    <property type="match status" value="1"/>
</dbReference>
<feature type="binding site" evidence="9">
    <location>
        <begin position="133"/>
        <end position="139"/>
    </location>
    <ligand>
        <name>ATP</name>
        <dbReference type="ChEBI" id="CHEBI:30616"/>
    </ligand>
</feature>
<dbReference type="UniPathway" id="UPA00219"/>
<evidence type="ECO:0000313" key="14">
    <source>
        <dbReference type="Proteomes" id="UP000186292"/>
    </source>
</evidence>
<keyword evidence="6 9" id="KW-0547">Nucleotide-binding</keyword>
<dbReference type="InterPro" id="IPR036565">
    <property type="entry name" value="Mur-like_cat_sf"/>
</dbReference>
<evidence type="ECO:0000256" key="9">
    <source>
        <dbReference type="HAMAP-Rule" id="MF_00639"/>
    </source>
</evidence>
<evidence type="ECO:0000256" key="10">
    <source>
        <dbReference type="RuleBase" id="RU003664"/>
    </source>
</evidence>
<dbReference type="RefSeq" id="WP_076598712.1">
    <property type="nucleotide sequence ID" value="NZ_CP046976.1"/>
</dbReference>
<evidence type="ECO:0000256" key="4">
    <source>
        <dbReference type="ARBA" id="ARBA00022598"/>
    </source>
</evidence>
<dbReference type="InterPro" id="IPR005762">
    <property type="entry name" value="MurD"/>
</dbReference>
<dbReference type="Gene3D" id="3.40.50.720">
    <property type="entry name" value="NAD(P)-binding Rossmann-like Domain"/>
    <property type="match status" value="1"/>
</dbReference>
<dbReference type="Pfam" id="PF08245">
    <property type="entry name" value="Mur_ligase_M"/>
    <property type="match status" value="1"/>
</dbReference>
<dbReference type="EMBL" id="FTOF01000003">
    <property type="protein sequence ID" value="SIS42892.1"/>
    <property type="molecule type" value="Genomic_DNA"/>
</dbReference>
<comment type="pathway">
    <text evidence="2 9 10">Cell wall biogenesis; peptidoglycan biosynthesis.</text>
</comment>